<dbReference type="Proteomes" id="UP000094974">
    <property type="component" value="Unassembled WGS sequence"/>
</dbReference>
<proteinExistence type="predicted"/>
<keyword evidence="2" id="KW-1185">Reference proteome</keyword>
<evidence type="ECO:0000313" key="1">
    <source>
        <dbReference type="EMBL" id="ODA07345.1"/>
    </source>
</evidence>
<protein>
    <submittedName>
        <fullName evidence="1">Uncharacterized protein</fullName>
    </submittedName>
</protein>
<comment type="caution">
    <text evidence="1">The sequence shown here is derived from an EMBL/GenBank/DDBJ whole genome shotgun (WGS) entry which is preliminary data.</text>
</comment>
<dbReference type="RefSeq" id="WP_068941120.1">
    <property type="nucleotide sequence ID" value="NZ_LYND01000151.1"/>
</dbReference>
<name>A0ABX2ZFF5_PAEPO</name>
<accession>A0ABX2ZFF5</accession>
<dbReference type="EMBL" id="LYND01000151">
    <property type="protein sequence ID" value="ODA07345.1"/>
    <property type="molecule type" value="Genomic_DNA"/>
</dbReference>
<gene>
    <name evidence="1" type="ORF">A7312_09650</name>
</gene>
<organism evidence="1 2">
    <name type="scientific">Paenibacillus polymyxa</name>
    <name type="common">Bacillus polymyxa</name>
    <dbReference type="NCBI Taxonomy" id="1406"/>
    <lineage>
        <taxon>Bacteria</taxon>
        <taxon>Bacillati</taxon>
        <taxon>Bacillota</taxon>
        <taxon>Bacilli</taxon>
        <taxon>Bacillales</taxon>
        <taxon>Paenibacillaceae</taxon>
        <taxon>Paenibacillus</taxon>
    </lineage>
</organism>
<evidence type="ECO:0000313" key="2">
    <source>
        <dbReference type="Proteomes" id="UP000094974"/>
    </source>
</evidence>
<reference evidence="2" key="1">
    <citation type="submission" date="2016-05" db="EMBL/GenBank/DDBJ databases">
        <title>Whole genome shotgun sequencing of cultured foodborne pathogen.</title>
        <authorList>
            <person name="Zheng J."/>
            <person name="Timme R."/>
            <person name="Allard M."/>
            <person name="Strain E."/>
            <person name="Luo Y."/>
            <person name="Brown E."/>
        </authorList>
    </citation>
    <scope>NUCLEOTIDE SEQUENCE [LARGE SCALE GENOMIC DNA]</scope>
    <source>
        <strain evidence="2">CFSAN034343</strain>
    </source>
</reference>
<sequence length="248" mass="28414">MNNRKPMLFIKFGQKEHLESLQKGNLYLNNLDYFIQMEKKNNKKGMGDKSEASLMLTNVSLKFFHHDTHELAFTFDSAKTSLRMDEVLTKPVFCIMWVAAEDFEVIKEDENEVEAVLSFDAEQQKEMLSEFGDHALVIEAARFIEALERTLDQMELCCATGKIDYINYSTNKNAHLPELMNNDLSVYFKKDHSLSYQKEFRAVILNKDIEEPITINIGDMTSFSGILPSPHLLSGGFGVKINLKHESS</sequence>